<dbReference type="Pfam" id="PF25056">
    <property type="entry name" value="DUF7793"/>
    <property type="match status" value="1"/>
</dbReference>
<accession>A0A1D9P7Z6</accession>
<dbReference type="Proteomes" id="UP000178198">
    <property type="component" value="Chromosome"/>
</dbReference>
<evidence type="ECO:0000313" key="2">
    <source>
        <dbReference type="EMBL" id="AOZ98673.1"/>
    </source>
</evidence>
<keyword evidence="3" id="KW-1185">Reference proteome</keyword>
<organism evidence="2 3">
    <name type="scientific">Flavobacterium commune</name>
    <dbReference type="NCBI Taxonomy" id="1306519"/>
    <lineage>
        <taxon>Bacteria</taxon>
        <taxon>Pseudomonadati</taxon>
        <taxon>Bacteroidota</taxon>
        <taxon>Flavobacteriia</taxon>
        <taxon>Flavobacteriales</taxon>
        <taxon>Flavobacteriaceae</taxon>
        <taxon>Flavobacterium</taxon>
    </lineage>
</organism>
<dbReference type="AlphaFoldDB" id="A0A1D9P7Z6"/>
<sequence length="128" mass="15027">MKEAENDFIKFWIEDGILYSQFKKVTEGTIETLKSIIDLRTEISAGEKQYWCYDFNGIKSYNKEARDYADQYGQDHLYACAVVLNSHVVKYILNTFMLLKNSTVPLKGFTKKDDAVNWLKELKKKEKH</sequence>
<feature type="domain" description="DUF7793" evidence="1">
    <location>
        <begin position="11"/>
        <end position="123"/>
    </location>
</feature>
<dbReference type="EMBL" id="CP017774">
    <property type="protein sequence ID" value="AOZ98673.1"/>
    <property type="molecule type" value="Genomic_DNA"/>
</dbReference>
<proteinExistence type="predicted"/>
<dbReference type="Gene3D" id="3.40.970.30">
    <property type="entry name" value="yp_829618.1 like domains"/>
    <property type="match status" value="1"/>
</dbReference>
<dbReference type="STRING" id="1306519.BIW12_04055"/>
<dbReference type="OrthoDB" id="957652at2"/>
<dbReference type="RefSeq" id="WP_071183922.1">
    <property type="nucleotide sequence ID" value="NZ_CP017774.1"/>
</dbReference>
<protein>
    <recommendedName>
        <fullName evidence="1">DUF7793 domain-containing protein</fullName>
    </recommendedName>
</protein>
<evidence type="ECO:0000313" key="3">
    <source>
        <dbReference type="Proteomes" id="UP000178198"/>
    </source>
</evidence>
<reference evidence="2 3" key="1">
    <citation type="submission" date="2016-10" db="EMBL/GenBank/DDBJ databases">
        <title>Complete Genome Sequence of Flavobacterium sp. PK15.</title>
        <authorList>
            <person name="Ekwe A."/>
            <person name="Kim S.B."/>
        </authorList>
    </citation>
    <scope>NUCLEOTIDE SEQUENCE [LARGE SCALE GENOMIC DNA]</scope>
    <source>
        <strain evidence="2 3">PK15</strain>
    </source>
</reference>
<gene>
    <name evidence="2" type="ORF">BIW12_04055</name>
</gene>
<evidence type="ECO:0000259" key="1">
    <source>
        <dbReference type="Pfam" id="PF25056"/>
    </source>
</evidence>
<name>A0A1D9P7Z6_9FLAO</name>
<dbReference type="KEGG" id="fcm:BIW12_04055"/>
<dbReference type="InterPro" id="IPR056695">
    <property type="entry name" value="DUF7793"/>
</dbReference>